<accession>A0A0C2MXA3</accession>
<proteinExistence type="predicted"/>
<dbReference type="EMBL" id="JWZT01001482">
    <property type="protein sequence ID" value="KII71986.1"/>
    <property type="molecule type" value="Genomic_DNA"/>
</dbReference>
<protein>
    <submittedName>
        <fullName evidence="1">Uncharacterized protein</fullName>
    </submittedName>
</protein>
<evidence type="ECO:0000313" key="2">
    <source>
        <dbReference type="Proteomes" id="UP000031668"/>
    </source>
</evidence>
<name>A0A0C2MXA3_THEKT</name>
<gene>
    <name evidence="1" type="ORF">RF11_06844</name>
</gene>
<sequence>MENNESARRNRIMVPMNPCDEFLANLHEIKGFVPEYHSKIPAKTLIKCKRLAFTATVITRTGMVYNFEVFEIDGYLSLQIRYTYKGRRDYIYLNIGFLDLLVAITKKLHRKYSSLTGRDDIVLDNSCQINKRTDFYSM</sequence>
<comment type="caution">
    <text evidence="1">The sequence shown here is derived from an EMBL/GenBank/DDBJ whole genome shotgun (WGS) entry which is preliminary data.</text>
</comment>
<reference evidence="1 2" key="1">
    <citation type="journal article" date="2014" name="Genome Biol. Evol.">
        <title>The genome of the myxosporean Thelohanellus kitauei shows adaptations to nutrient acquisition within its fish host.</title>
        <authorList>
            <person name="Yang Y."/>
            <person name="Xiong J."/>
            <person name="Zhou Z."/>
            <person name="Huo F."/>
            <person name="Miao W."/>
            <person name="Ran C."/>
            <person name="Liu Y."/>
            <person name="Zhang J."/>
            <person name="Feng J."/>
            <person name="Wang M."/>
            <person name="Wang M."/>
            <person name="Wang L."/>
            <person name="Yao B."/>
        </authorList>
    </citation>
    <scope>NUCLEOTIDE SEQUENCE [LARGE SCALE GENOMIC DNA]</scope>
    <source>
        <strain evidence="1">Wuqing</strain>
    </source>
</reference>
<dbReference type="Proteomes" id="UP000031668">
    <property type="component" value="Unassembled WGS sequence"/>
</dbReference>
<keyword evidence="2" id="KW-1185">Reference proteome</keyword>
<organism evidence="1 2">
    <name type="scientific">Thelohanellus kitauei</name>
    <name type="common">Myxosporean</name>
    <dbReference type="NCBI Taxonomy" id="669202"/>
    <lineage>
        <taxon>Eukaryota</taxon>
        <taxon>Metazoa</taxon>
        <taxon>Cnidaria</taxon>
        <taxon>Myxozoa</taxon>
        <taxon>Myxosporea</taxon>
        <taxon>Bivalvulida</taxon>
        <taxon>Platysporina</taxon>
        <taxon>Myxobolidae</taxon>
        <taxon>Thelohanellus</taxon>
    </lineage>
</organism>
<dbReference type="AlphaFoldDB" id="A0A0C2MXA3"/>
<evidence type="ECO:0000313" key="1">
    <source>
        <dbReference type="EMBL" id="KII71986.1"/>
    </source>
</evidence>